<evidence type="ECO:0000256" key="9">
    <source>
        <dbReference type="ARBA" id="ARBA00023136"/>
    </source>
</evidence>
<keyword evidence="5 10" id="KW-0997">Cell inner membrane</keyword>
<keyword evidence="10" id="KW-0735">Signal-anchor</keyword>
<evidence type="ECO:0000256" key="4">
    <source>
        <dbReference type="ARBA" id="ARBA00022475"/>
    </source>
</evidence>
<dbReference type="Pfam" id="PF03544">
    <property type="entry name" value="TonB_C"/>
    <property type="match status" value="1"/>
</dbReference>
<evidence type="ECO:0000259" key="12">
    <source>
        <dbReference type="PROSITE" id="PS52015"/>
    </source>
</evidence>
<dbReference type="PRINTS" id="PR01374">
    <property type="entry name" value="TONBPROTEIN"/>
</dbReference>
<evidence type="ECO:0000256" key="8">
    <source>
        <dbReference type="ARBA" id="ARBA00022989"/>
    </source>
</evidence>
<name>A0A655QZ79_VIBCL</name>
<evidence type="ECO:0000256" key="6">
    <source>
        <dbReference type="ARBA" id="ARBA00022692"/>
    </source>
</evidence>
<evidence type="ECO:0000256" key="11">
    <source>
        <dbReference type="SAM" id="MobiDB-lite"/>
    </source>
</evidence>
<dbReference type="GO" id="GO:0015891">
    <property type="term" value="P:siderophore transport"/>
    <property type="evidence" value="ECO:0007669"/>
    <property type="project" value="InterPro"/>
</dbReference>
<evidence type="ECO:0000313" key="13">
    <source>
        <dbReference type="EMBL" id="CSA80712.1"/>
    </source>
</evidence>
<dbReference type="NCBIfam" id="TIGR01352">
    <property type="entry name" value="tonB_Cterm"/>
    <property type="match status" value="1"/>
</dbReference>
<sequence length="253" mass="27655">MLIIVREKDVNLNRYVIAGGLSLAFHALLLITTDEAQVFAMPAGNPTQSVSINMVSMPKVAPAQPEQTQTEQSKLESVKPTPVQEVVKTPPAKPKVEPHKPKPQTVKKPVPAEQVPSKSVAKPQPEKVERTAEMAQKPAPTPNQQPSQPTAASQGITSQPILVDKPALVSAQVQPRYPRIARKRGIEGTVMYEIWLDAQGNQIKQQLLSSSGTEALDQSALEAIKQWKFSPHILDGVPVAHRIHIPIRFKLEG</sequence>
<feature type="domain" description="TonB C-terminal" evidence="12">
    <location>
        <begin position="162"/>
        <end position="253"/>
    </location>
</feature>
<dbReference type="GO" id="GO:0031992">
    <property type="term" value="F:energy transducer activity"/>
    <property type="evidence" value="ECO:0007669"/>
    <property type="project" value="InterPro"/>
</dbReference>
<dbReference type="EMBL" id="CWOW01000012">
    <property type="protein sequence ID" value="CSA80712.1"/>
    <property type="molecule type" value="Genomic_DNA"/>
</dbReference>
<gene>
    <name evidence="13" type="primary">tonB1</name>
    <name evidence="13" type="ORF">ERS013165_02482</name>
</gene>
<keyword evidence="3 10" id="KW-0813">Transport</keyword>
<keyword evidence="9 10" id="KW-0472">Membrane</keyword>
<dbReference type="Proteomes" id="UP000044806">
    <property type="component" value="Unassembled WGS sequence"/>
</dbReference>
<keyword evidence="6 10" id="KW-0812">Transmembrane</keyword>
<proteinExistence type="inferred from homology"/>
<dbReference type="PANTHER" id="PTHR33446">
    <property type="entry name" value="PROTEIN TONB-RELATED"/>
    <property type="match status" value="1"/>
</dbReference>
<dbReference type="AlphaFoldDB" id="A0A655QZ79"/>
<comment type="similarity">
    <text evidence="2 10">Belongs to the TonB family.</text>
</comment>
<dbReference type="PROSITE" id="PS52015">
    <property type="entry name" value="TONB_CTD"/>
    <property type="match status" value="1"/>
</dbReference>
<keyword evidence="8 10" id="KW-1133">Transmembrane helix</keyword>
<dbReference type="InterPro" id="IPR006260">
    <property type="entry name" value="TonB/TolA_C"/>
</dbReference>
<feature type="region of interest" description="Disordered" evidence="11">
    <location>
        <begin position="60"/>
        <end position="155"/>
    </location>
</feature>
<feature type="transmembrane region" description="Helical" evidence="10">
    <location>
        <begin position="12"/>
        <end position="31"/>
    </location>
</feature>
<organism evidence="13 14">
    <name type="scientific">Vibrio cholerae</name>
    <dbReference type="NCBI Taxonomy" id="666"/>
    <lineage>
        <taxon>Bacteria</taxon>
        <taxon>Pseudomonadati</taxon>
        <taxon>Pseudomonadota</taxon>
        <taxon>Gammaproteobacteria</taxon>
        <taxon>Vibrionales</taxon>
        <taxon>Vibrionaceae</taxon>
        <taxon>Vibrio</taxon>
    </lineage>
</organism>
<dbReference type="InterPro" id="IPR051045">
    <property type="entry name" value="TonB-dependent_transducer"/>
</dbReference>
<evidence type="ECO:0000256" key="5">
    <source>
        <dbReference type="ARBA" id="ARBA00022519"/>
    </source>
</evidence>
<feature type="compositionally biased region" description="Polar residues" evidence="11">
    <location>
        <begin position="142"/>
        <end position="155"/>
    </location>
</feature>
<evidence type="ECO:0000256" key="7">
    <source>
        <dbReference type="ARBA" id="ARBA00022927"/>
    </source>
</evidence>
<evidence type="ECO:0000256" key="1">
    <source>
        <dbReference type="ARBA" id="ARBA00004383"/>
    </source>
</evidence>
<comment type="function">
    <text evidence="10">Interacts with outer membrane receptor proteins that carry out high-affinity binding and energy dependent uptake into the periplasmic space of specific substrates. It could act to transduce energy from the cytoplasmic membrane to specific energy-requiring processes in the outer membrane, resulting in the release into the periplasm of ligands bound by these outer membrane proteins.</text>
</comment>
<evidence type="ECO:0000256" key="10">
    <source>
        <dbReference type="RuleBase" id="RU362123"/>
    </source>
</evidence>
<evidence type="ECO:0000313" key="14">
    <source>
        <dbReference type="Proteomes" id="UP000044806"/>
    </source>
</evidence>
<dbReference type="SUPFAM" id="SSF74653">
    <property type="entry name" value="TolA/TonB C-terminal domain"/>
    <property type="match status" value="1"/>
</dbReference>
<accession>A0A655QZ79</accession>
<dbReference type="InterPro" id="IPR037682">
    <property type="entry name" value="TonB_C"/>
</dbReference>
<protein>
    <recommendedName>
        <fullName evidence="10">Protein TonB</fullName>
    </recommendedName>
</protein>
<comment type="subcellular location">
    <subcellularLocation>
        <location evidence="1 10">Cell inner membrane</location>
        <topology evidence="1 10">Single-pass membrane protein</topology>
        <orientation evidence="1 10">Periplasmic side</orientation>
    </subcellularLocation>
</comment>
<keyword evidence="7 10" id="KW-0653">Protein transport</keyword>
<dbReference type="InterPro" id="IPR003538">
    <property type="entry name" value="TonB"/>
</dbReference>
<dbReference type="GO" id="GO:0098797">
    <property type="term" value="C:plasma membrane protein complex"/>
    <property type="evidence" value="ECO:0007669"/>
    <property type="project" value="TreeGrafter"/>
</dbReference>
<evidence type="ECO:0000256" key="2">
    <source>
        <dbReference type="ARBA" id="ARBA00006555"/>
    </source>
</evidence>
<dbReference type="GO" id="GO:0055085">
    <property type="term" value="P:transmembrane transport"/>
    <property type="evidence" value="ECO:0007669"/>
    <property type="project" value="InterPro"/>
</dbReference>
<reference evidence="13 14" key="1">
    <citation type="submission" date="2015-07" db="EMBL/GenBank/DDBJ databases">
        <authorList>
            <consortium name="Pathogen Informatics"/>
        </authorList>
    </citation>
    <scope>NUCLEOTIDE SEQUENCE [LARGE SCALE GENOMIC DNA]</scope>
    <source>
        <strain evidence="13 14">A51</strain>
    </source>
</reference>
<evidence type="ECO:0000256" key="3">
    <source>
        <dbReference type="ARBA" id="ARBA00022448"/>
    </source>
</evidence>
<dbReference type="GO" id="GO:0015031">
    <property type="term" value="P:protein transport"/>
    <property type="evidence" value="ECO:0007669"/>
    <property type="project" value="UniProtKB-UniRule"/>
</dbReference>
<keyword evidence="4 10" id="KW-1003">Cell membrane</keyword>
<dbReference type="GO" id="GO:0030288">
    <property type="term" value="C:outer membrane-bounded periplasmic space"/>
    <property type="evidence" value="ECO:0007669"/>
    <property type="project" value="InterPro"/>
</dbReference>
<dbReference type="Gene3D" id="3.30.1150.10">
    <property type="match status" value="1"/>
</dbReference>
<dbReference type="PANTHER" id="PTHR33446:SF2">
    <property type="entry name" value="PROTEIN TONB"/>
    <property type="match status" value="1"/>
</dbReference>